<dbReference type="CDD" id="cd21450">
    <property type="entry name" value="DLC-like_DYNLL1-like"/>
    <property type="match status" value="1"/>
</dbReference>
<dbReference type="InterPro" id="IPR001372">
    <property type="entry name" value="Dynein_light_chain_typ-1/2"/>
</dbReference>
<comment type="caution">
    <text evidence="1">The sequence shown here is derived from an EMBL/GenBank/DDBJ whole genome shotgun (WGS) entry which is preliminary data.</text>
</comment>
<evidence type="ECO:0000313" key="2">
    <source>
        <dbReference type="Proteomes" id="UP001626550"/>
    </source>
</evidence>
<dbReference type="Gene3D" id="3.30.740.10">
    <property type="entry name" value="Protein Inhibitor Of Neuronal Nitric Oxide Synthase"/>
    <property type="match status" value="1"/>
</dbReference>
<name>A0ABD2Q417_9PLAT</name>
<organism evidence="1 2">
    <name type="scientific">Cichlidogyrus casuarinus</name>
    <dbReference type="NCBI Taxonomy" id="1844966"/>
    <lineage>
        <taxon>Eukaryota</taxon>
        <taxon>Metazoa</taxon>
        <taxon>Spiralia</taxon>
        <taxon>Lophotrochozoa</taxon>
        <taxon>Platyhelminthes</taxon>
        <taxon>Monogenea</taxon>
        <taxon>Monopisthocotylea</taxon>
        <taxon>Dactylogyridea</taxon>
        <taxon>Ancyrocephalidae</taxon>
        <taxon>Cichlidogyrus</taxon>
    </lineage>
</organism>
<dbReference type="SMART" id="SM01375">
    <property type="entry name" value="Dynein_light"/>
    <property type="match status" value="1"/>
</dbReference>
<dbReference type="InterPro" id="IPR037177">
    <property type="entry name" value="DLC_sf"/>
</dbReference>
<proteinExistence type="predicted"/>
<gene>
    <name evidence="1" type="ORF">Ciccas_007274</name>
</gene>
<accession>A0ABD2Q417</accession>
<dbReference type="SUPFAM" id="SSF54648">
    <property type="entry name" value="DLC"/>
    <property type="match status" value="1"/>
</dbReference>
<keyword evidence="2" id="KW-1185">Reference proteome</keyword>
<sequence>MPYYFNAQDKCFYSNGVRIGDAIALSKEGRLRIDEATHKLYFDGQIIGELDSSFKFTRIKLDTATGNLYIDGLNHGSLMELFFCNFLNLGSSRERFEIAVIYSQVFDYLLINGHFIGKINELYANSKLVVREDAIYYIDIPIGYPNDNIRRFNDIKLETNKLSLNGSKPLPMSDHIKNGTVVMRTSGFVQGLGNFDVDANTTDVKLNKQSLGSLGLLMERNMVQIRNDKLLTYNNTMTVGELDDLLERRQLIIAGLIKYYPKLSFYDKDQQVFLDSLYLGKFPSICSKKEFILDADRQLILYADIPLGYMPATWRDYQIKTVNGGYIASEESLGNFQRLYFGTRNNLRIATITNGRRFPHAFIDLYYYANSTHIEVVRDSVSVYENGVKLGSIEEVLQSSRLRLREGRLSLEEDIIAYLVLDRANVISNMDGTFNINGSKKTFLQCLRENIFYIHTSPFEYGIFGFNDERLVYHQGGIWTINGRYFLTMPRNVSEHELGLTAKGTISNRLSDEKIRMIFLDSNRILAREYRIFTNESYGISESRTNVDHSASTHQTHSTGGRVVKRMGFFINREKRTLEYNDGRSLGDLSGLFSSGSLKINWYRGFIEYNGERVCMISPSLLCVINLSTLTANDIMTIFYSTKYDLGSKSFYQGNNSLGHLSNLVSQGKLTIHPEENKILFNNEYLTYLPTAHRKFDYEVNNNKAITSYGPLLENYLYATTNNRFVNTYTSNNYIQAMPLVEVRNNADVYDLLGNKMGYFEELLKRGRVTFRPRYCEMEIDGKIAGFLIGDLDQYKLQYSSSTHVLNSCDIKLVVHCLSRQMWNPRRIIHVGVAGDIYKGNERSNLWSAINNGDVSASKERKALLFRGEFFGRLPGNYKDFGVTIDNRGKIGCKILREFLAVYQTGQREHFGGIYDMDYATGMVYLRDYPIGTLYQLASRGNIIVDRLRRTVLINGHFFCPLLTTYRALGLEYDKTSGLVSSSQCSALTLLHMICSNDPNICTPDYHHIDVTEGLVYTGEKYAQRNVGQFAQSLRTNENESLLLSDGQFVCFLPERPEQHGFEVTGRNNEINVRDMNAFARYLSDYMLEWRLLRLSGEYKLHRAKVDHVNTSNMISFDGYRKPVDIAQMMTQQRIWYDTVRQTFTADGVYFGRLIGDVQLDPIFHSLVRFGGAWNKNISYTEEDLQRRSWYILHDKNLNQLTVQGRLVFESKLGVIFLDGTRVGGLSPEIFHEDISVNPREARILKAGKDLGTVQQCFDRAMIRFEFELMRAAQEFKENKSFLINGARWGSFYKDFKREGTMEFFDLNRTDSRLVEGMNIQINTGQKIPREIIEFTLKEIRNTYDDKKLEKDLAKPLKLILDQKYGRVWQVIVSRSTIGCKVSHFEDMFMNIEYRGLTFIMFRTPDYN</sequence>
<protein>
    <submittedName>
        <fullName evidence="1">Uncharacterized protein</fullName>
    </submittedName>
</protein>
<reference evidence="1 2" key="1">
    <citation type="submission" date="2024-11" db="EMBL/GenBank/DDBJ databases">
        <title>Adaptive evolution of stress response genes in parasites aligns with host niche diversity.</title>
        <authorList>
            <person name="Hahn C."/>
            <person name="Resl P."/>
        </authorList>
    </citation>
    <scope>NUCLEOTIDE SEQUENCE [LARGE SCALE GENOMIC DNA]</scope>
    <source>
        <strain evidence="1">EGGRZ-B1_66</strain>
        <tissue evidence="1">Body</tissue>
    </source>
</reference>
<dbReference type="Pfam" id="PF01221">
    <property type="entry name" value="Dynein_light"/>
    <property type="match status" value="1"/>
</dbReference>
<dbReference type="Proteomes" id="UP001626550">
    <property type="component" value="Unassembled WGS sequence"/>
</dbReference>
<evidence type="ECO:0000313" key="1">
    <source>
        <dbReference type="EMBL" id="KAL3314113.1"/>
    </source>
</evidence>
<dbReference type="EMBL" id="JBJKFK010001093">
    <property type="protein sequence ID" value="KAL3314113.1"/>
    <property type="molecule type" value="Genomic_DNA"/>
</dbReference>